<accession>A0A5A7NBV9</accession>
<comment type="caution">
    <text evidence="8">The sequence shown here is derived from an EMBL/GenBank/DDBJ whole genome shotgun (WGS) entry which is preliminary data.</text>
</comment>
<dbReference type="EMBL" id="BKCN01000010">
    <property type="protein sequence ID" value="GER04456.1"/>
    <property type="molecule type" value="Genomic_DNA"/>
</dbReference>
<proteinExistence type="inferred from homology"/>
<evidence type="ECO:0000256" key="4">
    <source>
        <dbReference type="ARBA" id="ARBA00022842"/>
    </source>
</evidence>
<keyword evidence="4 6" id="KW-0460">Magnesium</keyword>
<dbReference type="AlphaFoldDB" id="A0A5A7NBV9"/>
<evidence type="ECO:0000256" key="2">
    <source>
        <dbReference type="ARBA" id="ARBA00005568"/>
    </source>
</evidence>
<evidence type="ECO:0000256" key="3">
    <source>
        <dbReference type="ARBA" id="ARBA00022723"/>
    </source>
</evidence>
<dbReference type="InterPro" id="IPR040442">
    <property type="entry name" value="Pyrv_kinase-like_dom_sf"/>
</dbReference>
<feature type="binding site" evidence="6">
    <location>
        <position position="98"/>
    </location>
    <ligand>
        <name>Mg(2+)</name>
        <dbReference type="ChEBI" id="CHEBI:18420"/>
    </ligand>
</feature>
<dbReference type="PANTHER" id="PTHR32308:SF10">
    <property type="entry name" value="CITRATE LYASE SUBUNIT BETA"/>
    <property type="match status" value="1"/>
</dbReference>
<keyword evidence="3 6" id="KW-0479">Metal-binding</keyword>
<keyword evidence="9" id="KW-1185">Reference proteome</keyword>
<evidence type="ECO:0000256" key="5">
    <source>
        <dbReference type="PIRSR" id="PIRSR015582-1"/>
    </source>
</evidence>
<sequence length="260" mass="27739">MMLILDLEDAVSPTAKDEARQQVRAALNAGGYGERELVVRINALDSDWGHEDLEALPQSTLDAILLPKVSTPDQINDLEQRMNALGYAPDCAIWAMMETPLGILNAQSLAASTPRLACFVMGTNDLAKDLRLPPDADEAAFATSFGLSLLAARAYDLAIIDGVYGALDDGDGFRRACGKAAALGFDGKTLVHPRQIDPANEIFRPSADAIEKARAMVDAWAEAEAANKGVAVLDGKMIELLHVQAAKRLLALDDAITARG</sequence>
<dbReference type="Gene3D" id="3.20.20.60">
    <property type="entry name" value="Phosphoenolpyruvate-binding domains"/>
    <property type="match status" value="1"/>
</dbReference>
<organism evidence="8 9">
    <name type="scientific">Iodidimonas nitroreducens</name>
    <dbReference type="NCBI Taxonomy" id="1236968"/>
    <lineage>
        <taxon>Bacteria</taxon>
        <taxon>Pseudomonadati</taxon>
        <taxon>Pseudomonadota</taxon>
        <taxon>Alphaproteobacteria</taxon>
        <taxon>Iodidimonadales</taxon>
        <taxon>Iodidimonadaceae</taxon>
        <taxon>Iodidimonas</taxon>
    </lineage>
</organism>
<name>A0A5A7NBV9_9PROT</name>
<reference evidence="8 9" key="1">
    <citation type="submission" date="2019-09" db="EMBL/GenBank/DDBJ databases">
        <title>NBRP : Genome information of microbial organism related human and environment.</title>
        <authorList>
            <person name="Hattori M."/>
            <person name="Oshima K."/>
            <person name="Inaba H."/>
            <person name="Suda W."/>
            <person name="Sakamoto M."/>
            <person name="Iino T."/>
            <person name="Kitahara M."/>
            <person name="Oshida Y."/>
            <person name="Iida T."/>
            <person name="Kudo T."/>
            <person name="Itoh T."/>
            <person name="Ohkuma M."/>
        </authorList>
    </citation>
    <scope>NUCLEOTIDE SEQUENCE [LARGE SCALE GENOMIC DNA]</scope>
    <source>
        <strain evidence="8 9">Q-1</strain>
    </source>
</reference>
<dbReference type="PANTHER" id="PTHR32308">
    <property type="entry name" value="LYASE BETA SUBUNIT, PUTATIVE (AFU_ORTHOLOGUE AFUA_4G13030)-RELATED"/>
    <property type="match status" value="1"/>
</dbReference>
<evidence type="ECO:0000256" key="1">
    <source>
        <dbReference type="ARBA" id="ARBA00001946"/>
    </source>
</evidence>
<feature type="binding site" evidence="6">
    <location>
        <position position="125"/>
    </location>
    <ligand>
        <name>Mg(2+)</name>
        <dbReference type="ChEBI" id="CHEBI:18420"/>
    </ligand>
</feature>
<comment type="cofactor">
    <cofactor evidence="1">
        <name>Mg(2+)</name>
        <dbReference type="ChEBI" id="CHEBI:18420"/>
    </cofactor>
</comment>
<dbReference type="PIRSF" id="PIRSF015582">
    <property type="entry name" value="Cit_lyase_B"/>
    <property type="match status" value="1"/>
</dbReference>
<dbReference type="InterPro" id="IPR005000">
    <property type="entry name" value="Aldolase/citrate-lyase_domain"/>
</dbReference>
<dbReference type="Pfam" id="PF03328">
    <property type="entry name" value="HpcH_HpaI"/>
    <property type="match status" value="1"/>
</dbReference>
<feature type="binding site" evidence="5">
    <location>
        <position position="40"/>
    </location>
    <ligand>
        <name>substrate</name>
    </ligand>
</feature>
<dbReference type="GO" id="GO:0006107">
    <property type="term" value="P:oxaloacetate metabolic process"/>
    <property type="evidence" value="ECO:0007669"/>
    <property type="project" value="TreeGrafter"/>
</dbReference>
<dbReference type="InterPro" id="IPR015813">
    <property type="entry name" value="Pyrv/PenolPyrv_kinase-like_dom"/>
</dbReference>
<dbReference type="GO" id="GO:0016829">
    <property type="term" value="F:lyase activity"/>
    <property type="evidence" value="ECO:0007669"/>
    <property type="project" value="UniProtKB-KW"/>
</dbReference>
<dbReference type="GO" id="GO:0000287">
    <property type="term" value="F:magnesium ion binding"/>
    <property type="evidence" value="ECO:0007669"/>
    <property type="project" value="TreeGrafter"/>
</dbReference>
<evidence type="ECO:0000256" key="6">
    <source>
        <dbReference type="PIRSR" id="PIRSR015582-2"/>
    </source>
</evidence>
<evidence type="ECO:0000259" key="7">
    <source>
        <dbReference type="Pfam" id="PF03328"/>
    </source>
</evidence>
<protein>
    <submittedName>
        <fullName evidence="8">CoA ester lyase</fullName>
    </submittedName>
</protein>
<feature type="binding site" evidence="5">
    <location>
        <position position="98"/>
    </location>
    <ligand>
        <name>substrate</name>
    </ligand>
</feature>
<comment type="similarity">
    <text evidence="2">Belongs to the HpcH/HpaI aldolase family.</text>
</comment>
<evidence type="ECO:0000313" key="8">
    <source>
        <dbReference type="EMBL" id="GER04456.1"/>
    </source>
</evidence>
<dbReference type="InterPro" id="IPR011206">
    <property type="entry name" value="Citrate_lyase_beta/mcl1/mcl2"/>
</dbReference>
<dbReference type="SUPFAM" id="SSF51621">
    <property type="entry name" value="Phosphoenolpyruvate/pyruvate domain"/>
    <property type="match status" value="1"/>
</dbReference>
<feature type="domain" description="HpcH/HpaI aldolase/citrate lyase" evidence="7">
    <location>
        <begin position="3"/>
        <end position="193"/>
    </location>
</feature>
<gene>
    <name evidence="8" type="ORF">JCM17846_21380</name>
</gene>
<dbReference type="Proteomes" id="UP000324996">
    <property type="component" value="Unassembled WGS sequence"/>
</dbReference>
<evidence type="ECO:0000313" key="9">
    <source>
        <dbReference type="Proteomes" id="UP000324996"/>
    </source>
</evidence>
<keyword evidence="8" id="KW-0456">Lyase</keyword>